<dbReference type="GO" id="GO:0004630">
    <property type="term" value="F:phospholipase D activity"/>
    <property type="evidence" value="ECO:0007669"/>
    <property type="project" value="UniProtKB-EC"/>
</dbReference>
<reference evidence="8 9" key="1">
    <citation type="submission" date="2017-03" db="EMBL/GenBank/DDBJ databases">
        <authorList>
            <person name="Afonso C.L."/>
            <person name="Miller P.J."/>
            <person name="Scott M.A."/>
            <person name="Spackman E."/>
            <person name="Goraichik I."/>
            <person name="Dimitrov K.M."/>
            <person name="Suarez D.L."/>
            <person name="Swayne D.E."/>
        </authorList>
    </citation>
    <scope>NUCLEOTIDE SEQUENCE [LARGE SCALE GENOMIC DNA]</scope>
    <source>
        <strain evidence="8">Genome sequencing of Nitrospira japonica strain NJ11</strain>
    </source>
</reference>
<dbReference type="RefSeq" id="WP_172834181.1">
    <property type="nucleotide sequence ID" value="NZ_LT828648.1"/>
</dbReference>
<evidence type="ECO:0000256" key="4">
    <source>
        <dbReference type="ARBA" id="ARBA00023098"/>
    </source>
</evidence>
<comment type="catalytic activity">
    <reaction evidence="1">
        <text>a 1,2-diacyl-sn-glycero-3-phosphocholine + H2O = a 1,2-diacyl-sn-glycero-3-phosphate + choline + H(+)</text>
        <dbReference type="Rhea" id="RHEA:14445"/>
        <dbReference type="ChEBI" id="CHEBI:15354"/>
        <dbReference type="ChEBI" id="CHEBI:15377"/>
        <dbReference type="ChEBI" id="CHEBI:15378"/>
        <dbReference type="ChEBI" id="CHEBI:57643"/>
        <dbReference type="ChEBI" id="CHEBI:58608"/>
        <dbReference type="EC" id="3.1.4.4"/>
    </reaction>
</comment>
<dbReference type="Pfam" id="PF13091">
    <property type="entry name" value="PLDc_2"/>
    <property type="match status" value="1"/>
</dbReference>
<feature type="transmembrane region" description="Helical" evidence="6">
    <location>
        <begin position="690"/>
        <end position="714"/>
    </location>
</feature>
<dbReference type="Gene3D" id="3.30.870.10">
    <property type="entry name" value="Endonuclease Chain A"/>
    <property type="match status" value="2"/>
</dbReference>
<evidence type="ECO:0000256" key="2">
    <source>
        <dbReference type="ARBA" id="ARBA00022737"/>
    </source>
</evidence>
<dbReference type="Proteomes" id="UP000192042">
    <property type="component" value="Chromosome I"/>
</dbReference>
<sequence>MTLSQADDPHSSTRRFPTVPHSPWSDSQFDVGRNCWKVERADRVSFLVDGAAYFSAFREAAIRARHGILILGWDFDSRIRTLPDGRTHEFPDRLGEFLHHLLARRKQLHVYVLTWDFHMIYWREREWWLPSKLSAHRRLHFLRDGAHPVGASHHQKIVVVDDTVAFVGGMDFAACRWDTAGHEPGHPARRPSDGDPPCRPFHDVQMMVDGSAAAALGELARDRWRTASGTSIPFPPPGSGEAWPPGVRPDLTDVRVAIARTDPKFGRRRPVTEVEALFVDSLRAARRHIYIETQYLTSRTIANCLMELLRNPMGPEVVMILHPNSDGWLEQHTMDVLRSRIVKRLRSSDRFHRLGLYYPKIPGLHEGINVHSKVCVIDDELVRVGSANLSNRSMGVDTECDLAIEAEGRAAIRRGIAGFREALLGEHLGVTREAVRQEFQRDGSLIGTVERLRSAGRSLDSFDDTGADDIADIVPDAEFVDPRLPYEARLFPMERRKPALRHVVKAVIGLLVMVLLAALWQWAPVREWLDVRYAAAYLNELAAGPAAPVAAVAGFVAGGLLVVPVVLLIAVSVLTFGPWWGFIYALIGMTLSAVVTFGIGRLLGRTLMDHLSGSKLYQVSRALAAKGVLAVVVLRLLPVAPFSIVNAVAGASHIRFRDFFFGTLIGELPGLVSLALFVEQVLDTIRHPGLGSLGMLAAIAGLLILALTGISRWVSAQTHGYREP</sequence>
<organism evidence="8 9">
    <name type="scientific">Nitrospira japonica</name>
    <dbReference type="NCBI Taxonomy" id="1325564"/>
    <lineage>
        <taxon>Bacteria</taxon>
        <taxon>Pseudomonadati</taxon>
        <taxon>Nitrospirota</taxon>
        <taxon>Nitrospiria</taxon>
        <taxon>Nitrospirales</taxon>
        <taxon>Nitrospiraceae</taxon>
        <taxon>Nitrospira</taxon>
    </lineage>
</organism>
<dbReference type="PROSITE" id="PS50035">
    <property type="entry name" value="PLD"/>
    <property type="match status" value="2"/>
</dbReference>
<feature type="domain" description="PLD phosphodiesterase" evidence="7">
    <location>
        <begin position="371"/>
        <end position="393"/>
    </location>
</feature>
<evidence type="ECO:0000259" key="7">
    <source>
        <dbReference type="PROSITE" id="PS50035"/>
    </source>
</evidence>
<name>A0A1W1I370_9BACT</name>
<dbReference type="SMART" id="SM00155">
    <property type="entry name" value="PLDc"/>
    <property type="match status" value="2"/>
</dbReference>
<feature type="region of interest" description="Disordered" evidence="5">
    <location>
        <begin position="1"/>
        <end position="22"/>
    </location>
</feature>
<keyword evidence="3 8" id="KW-0378">Hydrolase</keyword>
<dbReference type="CDD" id="cd09140">
    <property type="entry name" value="PLDc_vPLD1_2_like_bac_1"/>
    <property type="match status" value="1"/>
</dbReference>
<dbReference type="SUPFAM" id="SSF56024">
    <property type="entry name" value="Phospholipase D/nuclease"/>
    <property type="match status" value="2"/>
</dbReference>
<feature type="domain" description="PLD phosphodiesterase" evidence="7">
    <location>
        <begin position="149"/>
        <end position="176"/>
    </location>
</feature>
<dbReference type="STRING" id="1325564.NSJP_1157"/>
<keyword evidence="6" id="KW-0812">Transmembrane</keyword>
<feature type="transmembrane region" description="Helical" evidence="6">
    <location>
        <begin position="623"/>
        <end position="647"/>
    </location>
</feature>
<evidence type="ECO:0000256" key="6">
    <source>
        <dbReference type="SAM" id="Phobius"/>
    </source>
</evidence>
<dbReference type="EMBL" id="LT828648">
    <property type="protein sequence ID" value="SLM47329.1"/>
    <property type="molecule type" value="Genomic_DNA"/>
</dbReference>
<accession>A0A1W1I370</accession>
<dbReference type="CDD" id="cd09143">
    <property type="entry name" value="PLDc_vPLD1_2_like_bac_2"/>
    <property type="match status" value="1"/>
</dbReference>
<keyword evidence="6" id="KW-0472">Membrane</keyword>
<dbReference type="Pfam" id="PF00614">
    <property type="entry name" value="PLDc"/>
    <property type="match status" value="1"/>
</dbReference>
<keyword evidence="2" id="KW-0677">Repeat</keyword>
<feature type="transmembrane region" description="Helical" evidence="6">
    <location>
        <begin position="659"/>
        <end position="678"/>
    </location>
</feature>
<feature type="transmembrane region" description="Helical" evidence="6">
    <location>
        <begin position="543"/>
        <end position="570"/>
    </location>
</feature>
<evidence type="ECO:0000313" key="9">
    <source>
        <dbReference type="Proteomes" id="UP000192042"/>
    </source>
</evidence>
<dbReference type="Pfam" id="PF09335">
    <property type="entry name" value="VTT_dom"/>
    <property type="match status" value="1"/>
</dbReference>
<proteinExistence type="predicted"/>
<dbReference type="PANTHER" id="PTHR18896">
    <property type="entry name" value="PHOSPHOLIPASE D"/>
    <property type="match status" value="1"/>
</dbReference>
<dbReference type="InterPro" id="IPR025202">
    <property type="entry name" value="PLD-like_dom"/>
</dbReference>
<evidence type="ECO:0000256" key="5">
    <source>
        <dbReference type="SAM" id="MobiDB-lite"/>
    </source>
</evidence>
<dbReference type="KEGG" id="nja:NSJP_1157"/>
<feature type="transmembrane region" description="Helical" evidence="6">
    <location>
        <begin position="582"/>
        <end position="603"/>
    </location>
</feature>
<gene>
    <name evidence="8" type="ORF">NSJP_1157</name>
</gene>
<evidence type="ECO:0000313" key="8">
    <source>
        <dbReference type="EMBL" id="SLM47329.1"/>
    </source>
</evidence>
<dbReference type="InterPro" id="IPR001736">
    <property type="entry name" value="PLipase_D/transphosphatidylase"/>
</dbReference>
<evidence type="ECO:0000256" key="1">
    <source>
        <dbReference type="ARBA" id="ARBA00000798"/>
    </source>
</evidence>
<feature type="transmembrane region" description="Helical" evidence="6">
    <location>
        <begin position="503"/>
        <end position="523"/>
    </location>
</feature>
<keyword evidence="6" id="KW-1133">Transmembrane helix</keyword>
<dbReference type="InterPro" id="IPR015679">
    <property type="entry name" value="PLipase_D_fam"/>
</dbReference>
<dbReference type="PANTHER" id="PTHR18896:SF76">
    <property type="entry name" value="PHOSPHOLIPASE"/>
    <property type="match status" value="1"/>
</dbReference>
<keyword evidence="9" id="KW-1185">Reference proteome</keyword>
<evidence type="ECO:0000256" key="3">
    <source>
        <dbReference type="ARBA" id="ARBA00022801"/>
    </source>
</evidence>
<protein>
    <submittedName>
        <fullName evidence="8">Phospholipase D</fullName>
        <ecNumber evidence="8">3.1.4.4</ecNumber>
    </submittedName>
</protein>
<keyword evidence="4" id="KW-0443">Lipid metabolism</keyword>
<dbReference type="InterPro" id="IPR032816">
    <property type="entry name" value="VTT_dom"/>
</dbReference>
<dbReference type="AlphaFoldDB" id="A0A1W1I370"/>
<dbReference type="GO" id="GO:0009395">
    <property type="term" value="P:phospholipid catabolic process"/>
    <property type="evidence" value="ECO:0007669"/>
    <property type="project" value="TreeGrafter"/>
</dbReference>
<dbReference type="EC" id="3.1.4.4" evidence="8"/>